<reference evidence="1 2" key="1">
    <citation type="submission" date="2017-11" db="EMBL/GenBank/DDBJ databases">
        <title>The genome of Rhizophagus clarus HR1 reveals common genetic basis of auxotrophy among arbuscular mycorrhizal fungi.</title>
        <authorList>
            <person name="Kobayashi Y."/>
        </authorList>
    </citation>
    <scope>NUCLEOTIDE SEQUENCE [LARGE SCALE GENOMIC DNA]</scope>
    <source>
        <strain evidence="1 2">HR1</strain>
    </source>
</reference>
<dbReference type="Proteomes" id="UP000247702">
    <property type="component" value="Unassembled WGS sequence"/>
</dbReference>
<evidence type="ECO:0000313" key="2">
    <source>
        <dbReference type="Proteomes" id="UP000247702"/>
    </source>
</evidence>
<evidence type="ECO:0000313" key="1">
    <source>
        <dbReference type="EMBL" id="GBB99521.1"/>
    </source>
</evidence>
<sequence>MKIARLPDLECKLEEVAGLLRRSRLEKYKLPNFLDEPDLRMLPAFLDKLNLEILPDFLDKSDLRMLSDFLDEPDLRLLPVFLNKLDLKILPDFLDKLDLKCKVAVSLIPLDPNVITIKKNSSKLSKTCIIND</sequence>
<organism evidence="1 2">
    <name type="scientific">Rhizophagus clarus</name>
    <dbReference type="NCBI Taxonomy" id="94130"/>
    <lineage>
        <taxon>Eukaryota</taxon>
        <taxon>Fungi</taxon>
        <taxon>Fungi incertae sedis</taxon>
        <taxon>Mucoromycota</taxon>
        <taxon>Glomeromycotina</taxon>
        <taxon>Glomeromycetes</taxon>
        <taxon>Glomerales</taxon>
        <taxon>Glomeraceae</taxon>
        <taxon>Rhizophagus</taxon>
    </lineage>
</organism>
<gene>
    <name evidence="1" type="ORF">RclHR1_03550001</name>
</gene>
<accession>A0A2Z6RSN1</accession>
<keyword evidence="2" id="KW-1185">Reference proteome</keyword>
<comment type="caution">
    <text evidence="1">The sequence shown here is derived from an EMBL/GenBank/DDBJ whole genome shotgun (WGS) entry which is preliminary data.</text>
</comment>
<proteinExistence type="predicted"/>
<dbReference type="AlphaFoldDB" id="A0A2Z6RSN1"/>
<name>A0A2Z6RSN1_9GLOM</name>
<dbReference type="EMBL" id="BEXD01002835">
    <property type="protein sequence ID" value="GBB99521.1"/>
    <property type="molecule type" value="Genomic_DNA"/>
</dbReference>
<protein>
    <submittedName>
        <fullName evidence="1">Uncharacterized protein</fullName>
    </submittedName>
</protein>